<evidence type="ECO:0000313" key="1">
    <source>
        <dbReference type="EMBL" id="KAF6429709.1"/>
    </source>
</evidence>
<protein>
    <submittedName>
        <fullName evidence="1">Uncharacterized protein</fullName>
    </submittedName>
</protein>
<organism evidence="1 2">
    <name type="scientific">Molossus molossus</name>
    <name type="common">Pallas' mastiff bat</name>
    <name type="synonym">Vespertilio molossus</name>
    <dbReference type="NCBI Taxonomy" id="27622"/>
    <lineage>
        <taxon>Eukaryota</taxon>
        <taxon>Metazoa</taxon>
        <taxon>Chordata</taxon>
        <taxon>Craniata</taxon>
        <taxon>Vertebrata</taxon>
        <taxon>Euteleostomi</taxon>
        <taxon>Mammalia</taxon>
        <taxon>Eutheria</taxon>
        <taxon>Laurasiatheria</taxon>
        <taxon>Chiroptera</taxon>
        <taxon>Yangochiroptera</taxon>
        <taxon>Molossidae</taxon>
        <taxon>Molossus</taxon>
    </lineage>
</organism>
<dbReference type="EMBL" id="JACASF010000015">
    <property type="protein sequence ID" value="KAF6429709.1"/>
    <property type="molecule type" value="Genomic_DNA"/>
</dbReference>
<comment type="caution">
    <text evidence="1">The sequence shown here is derived from an EMBL/GenBank/DDBJ whole genome shotgun (WGS) entry which is preliminary data.</text>
</comment>
<reference evidence="1 2" key="1">
    <citation type="journal article" date="2020" name="Nature">
        <title>Six reference-quality genomes reveal evolution of bat adaptations.</title>
        <authorList>
            <person name="Jebb D."/>
            <person name="Huang Z."/>
            <person name="Pippel M."/>
            <person name="Hughes G.M."/>
            <person name="Lavrichenko K."/>
            <person name="Devanna P."/>
            <person name="Winkler S."/>
            <person name="Jermiin L.S."/>
            <person name="Skirmuntt E.C."/>
            <person name="Katzourakis A."/>
            <person name="Burkitt-Gray L."/>
            <person name="Ray D.A."/>
            <person name="Sullivan K.A.M."/>
            <person name="Roscito J.G."/>
            <person name="Kirilenko B.M."/>
            <person name="Davalos L.M."/>
            <person name="Corthals A.P."/>
            <person name="Power M.L."/>
            <person name="Jones G."/>
            <person name="Ransome R.D."/>
            <person name="Dechmann D.K.N."/>
            <person name="Locatelli A.G."/>
            <person name="Puechmaille S.J."/>
            <person name="Fedrigo O."/>
            <person name="Jarvis E.D."/>
            <person name="Hiller M."/>
            <person name="Vernes S.C."/>
            <person name="Myers E.W."/>
            <person name="Teeling E.C."/>
        </authorList>
    </citation>
    <scope>NUCLEOTIDE SEQUENCE [LARGE SCALE GENOMIC DNA]</scope>
    <source>
        <strain evidence="1">MMolMol1</strain>
        <tissue evidence="1">Muscle</tissue>
    </source>
</reference>
<dbReference type="AlphaFoldDB" id="A0A7J8E370"/>
<sequence length="138" mass="14556">MLRRPCASGLCTKKCNAGMRVPDNTVVADAVGGLTLSQLRVRLTFSCRCLTLPEDLACGPTPPVFGLASTEGLLSPGVWGQWPQRPCLSVGITEGHVLQSLLHSLVGLGSNCPQGHLASKHPGYWLPSLPGLTSPLPY</sequence>
<keyword evidence="2" id="KW-1185">Reference proteome</keyword>
<dbReference type="Proteomes" id="UP000550707">
    <property type="component" value="Unassembled WGS sequence"/>
</dbReference>
<name>A0A7J8E370_MOLMO</name>
<dbReference type="InParanoid" id="A0A7J8E370"/>
<evidence type="ECO:0000313" key="2">
    <source>
        <dbReference type="Proteomes" id="UP000550707"/>
    </source>
</evidence>
<gene>
    <name evidence="1" type="ORF">HJG59_009040</name>
</gene>
<accession>A0A7J8E370</accession>
<proteinExistence type="predicted"/>